<dbReference type="EMBL" id="CP000733">
    <property type="protein sequence ID" value="ACI23078.1"/>
    <property type="molecule type" value="Genomic_DNA"/>
</dbReference>
<dbReference type="HOGENOM" id="CLU_3060661_0_0_6"/>
<dbReference type="Proteomes" id="UP000008555">
    <property type="component" value="Chromosome"/>
</dbReference>
<dbReference type="KEGG" id="cbd:CBUD_0244a"/>
<gene>
    <name evidence="1" type="ORF">CBUD_0244a</name>
</gene>
<accession>B5XHP8</accession>
<name>B5XHP8_COXBN</name>
<evidence type="ECO:0000313" key="1">
    <source>
        <dbReference type="EMBL" id="ACI23078.1"/>
    </source>
</evidence>
<evidence type="ECO:0000313" key="2">
    <source>
        <dbReference type="Proteomes" id="UP000008555"/>
    </source>
</evidence>
<sequence length="53" mass="6281">MKFFFIKVARMKRSGIREIIMQSRIRCASYISLPQKEIIRALRKTPMALFSAF</sequence>
<protein>
    <submittedName>
        <fullName evidence="1">Uncharacterized protein</fullName>
    </submittedName>
</protein>
<reference evidence="1 2" key="1">
    <citation type="journal article" date="2009" name="Infect. Immun.">
        <title>Comparative genomics reveal extensive transposon-mediated genomic plasticity and diversity among potential effector proteins within the genus Coxiella.</title>
        <authorList>
            <person name="Beare P.A."/>
            <person name="Unsworth N."/>
            <person name="Andoh M."/>
            <person name="Voth D.E."/>
            <person name="Omsland A."/>
            <person name="Gilk S.D."/>
            <person name="Williams K.P."/>
            <person name="Sobral B.W."/>
            <person name="Kupko J.J.III."/>
            <person name="Porcella S.F."/>
            <person name="Samuel J.E."/>
            <person name="Heinzen R.A."/>
        </authorList>
    </citation>
    <scope>NUCLEOTIDE SEQUENCE [LARGE SCALE GENOMIC DNA]</scope>
    <source>
        <strain evidence="1 2">Dugway 5J108-111</strain>
    </source>
</reference>
<dbReference type="AlphaFoldDB" id="B5XHP8"/>
<organism evidence="1 2">
    <name type="scientific">Coxiella burnetii (strain Dugway 5J108-111)</name>
    <dbReference type="NCBI Taxonomy" id="434922"/>
    <lineage>
        <taxon>Bacteria</taxon>
        <taxon>Pseudomonadati</taxon>
        <taxon>Pseudomonadota</taxon>
        <taxon>Gammaproteobacteria</taxon>
        <taxon>Legionellales</taxon>
        <taxon>Coxiellaceae</taxon>
        <taxon>Coxiella</taxon>
    </lineage>
</organism>
<proteinExistence type="predicted"/>